<accession>A0A3M7QHT7</accession>
<name>A0A3M7QHT7_BRAPC</name>
<dbReference type="Proteomes" id="UP000276133">
    <property type="component" value="Unassembled WGS sequence"/>
</dbReference>
<protein>
    <submittedName>
        <fullName evidence="1">Uncharacterized protein</fullName>
    </submittedName>
</protein>
<dbReference type="AlphaFoldDB" id="A0A3M7QHT7"/>
<comment type="caution">
    <text evidence="1">The sequence shown here is derived from an EMBL/GenBank/DDBJ whole genome shotgun (WGS) entry which is preliminary data.</text>
</comment>
<organism evidence="1 2">
    <name type="scientific">Brachionus plicatilis</name>
    <name type="common">Marine rotifer</name>
    <name type="synonym">Brachionus muelleri</name>
    <dbReference type="NCBI Taxonomy" id="10195"/>
    <lineage>
        <taxon>Eukaryota</taxon>
        <taxon>Metazoa</taxon>
        <taxon>Spiralia</taxon>
        <taxon>Gnathifera</taxon>
        <taxon>Rotifera</taxon>
        <taxon>Eurotatoria</taxon>
        <taxon>Monogononta</taxon>
        <taxon>Pseudotrocha</taxon>
        <taxon>Ploima</taxon>
        <taxon>Brachionidae</taxon>
        <taxon>Brachionus</taxon>
    </lineage>
</organism>
<dbReference type="EMBL" id="REGN01006129">
    <property type="protein sequence ID" value="RNA10704.1"/>
    <property type="molecule type" value="Genomic_DNA"/>
</dbReference>
<gene>
    <name evidence="1" type="ORF">BpHYR1_019226</name>
</gene>
<keyword evidence="2" id="KW-1185">Reference proteome</keyword>
<dbReference type="OrthoDB" id="10136815at2759"/>
<evidence type="ECO:0000313" key="1">
    <source>
        <dbReference type="EMBL" id="RNA10704.1"/>
    </source>
</evidence>
<proteinExistence type="predicted"/>
<evidence type="ECO:0000313" key="2">
    <source>
        <dbReference type="Proteomes" id="UP000276133"/>
    </source>
</evidence>
<reference evidence="1 2" key="1">
    <citation type="journal article" date="2018" name="Sci. Rep.">
        <title>Genomic signatures of local adaptation to the degree of environmental predictability in rotifers.</title>
        <authorList>
            <person name="Franch-Gras L."/>
            <person name="Hahn C."/>
            <person name="Garcia-Roger E.M."/>
            <person name="Carmona M.J."/>
            <person name="Serra M."/>
            <person name="Gomez A."/>
        </authorList>
    </citation>
    <scope>NUCLEOTIDE SEQUENCE [LARGE SCALE GENOMIC DNA]</scope>
    <source>
        <strain evidence="1">HYR1</strain>
    </source>
</reference>
<sequence length="167" mass="20163">MIEEIVEINLEENKERFLVLLFNCIYYNCDLDKSWSLIARKIVFNQETQNKEFCYLVQIKLCCHDLSLLTLWVNQSYLTNSKTRHLIEKFEKNLLRNNLRGSREPNIEESIEYCDTIIDELFTDSNKINVAYEDYEWLMRKYDPGHEYFNQKENLSFKSNNLGFIFL</sequence>